<sequence>DGKATLGRNVRSILSIMIGVTLIVALIIVYTTVLCLKNDELLNYANKNVLRENVQLRSILNEKVIPQNIK</sequence>
<keyword evidence="1" id="KW-0812">Transmembrane</keyword>
<keyword evidence="3" id="KW-1185">Reference proteome</keyword>
<dbReference type="Proteomes" id="UP000596742">
    <property type="component" value="Unassembled WGS sequence"/>
</dbReference>
<feature type="non-terminal residue" evidence="2">
    <location>
        <position position="1"/>
    </location>
</feature>
<keyword evidence="1" id="KW-1133">Transmembrane helix</keyword>
<feature type="non-terminal residue" evidence="2">
    <location>
        <position position="70"/>
    </location>
</feature>
<name>A0A8B6GUC0_MYTGA</name>
<feature type="transmembrane region" description="Helical" evidence="1">
    <location>
        <begin position="12"/>
        <end position="36"/>
    </location>
</feature>
<organism evidence="2 3">
    <name type="scientific">Mytilus galloprovincialis</name>
    <name type="common">Mediterranean mussel</name>
    <dbReference type="NCBI Taxonomy" id="29158"/>
    <lineage>
        <taxon>Eukaryota</taxon>
        <taxon>Metazoa</taxon>
        <taxon>Spiralia</taxon>
        <taxon>Lophotrochozoa</taxon>
        <taxon>Mollusca</taxon>
        <taxon>Bivalvia</taxon>
        <taxon>Autobranchia</taxon>
        <taxon>Pteriomorphia</taxon>
        <taxon>Mytilida</taxon>
        <taxon>Mytiloidea</taxon>
        <taxon>Mytilidae</taxon>
        <taxon>Mytilinae</taxon>
        <taxon>Mytilus</taxon>
    </lineage>
</organism>
<dbReference type="AlphaFoldDB" id="A0A8B6GUC0"/>
<evidence type="ECO:0000256" key="1">
    <source>
        <dbReference type="SAM" id="Phobius"/>
    </source>
</evidence>
<reference evidence="2" key="1">
    <citation type="submission" date="2018-11" db="EMBL/GenBank/DDBJ databases">
        <authorList>
            <person name="Alioto T."/>
            <person name="Alioto T."/>
        </authorList>
    </citation>
    <scope>NUCLEOTIDE SEQUENCE</scope>
</reference>
<proteinExistence type="predicted"/>
<evidence type="ECO:0000313" key="2">
    <source>
        <dbReference type="EMBL" id="VDI69049.1"/>
    </source>
</evidence>
<dbReference type="EMBL" id="UYJE01008981">
    <property type="protein sequence ID" value="VDI69049.1"/>
    <property type="molecule type" value="Genomic_DNA"/>
</dbReference>
<evidence type="ECO:0000313" key="3">
    <source>
        <dbReference type="Proteomes" id="UP000596742"/>
    </source>
</evidence>
<keyword evidence="1" id="KW-0472">Membrane</keyword>
<gene>
    <name evidence="2" type="ORF">MGAL_10B077680</name>
</gene>
<protein>
    <submittedName>
        <fullName evidence="2">Uncharacterized protein</fullName>
    </submittedName>
</protein>
<comment type="caution">
    <text evidence="2">The sequence shown here is derived from an EMBL/GenBank/DDBJ whole genome shotgun (WGS) entry which is preliminary data.</text>
</comment>
<accession>A0A8B6GUC0</accession>